<dbReference type="OrthoDB" id="64281at2759"/>
<dbReference type="EMBL" id="JANBOI010000003">
    <property type="protein sequence ID" value="KAJ1736128.1"/>
    <property type="molecule type" value="Genomic_DNA"/>
</dbReference>
<dbReference type="Pfam" id="PF24320">
    <property type="entry name" value="DUF7492"/>
    <property type="match status" value="1"/>
</dbReference>
<evidence type="ECO:0000313" key="5">
    <source>
        <dbReference type="Proteomes" id="UP001143981"/>
    </source>
</evidence>
<keyword evidence="2" id="KW-0732">Signal</keyword>
<evidence type="ECO:0000256" key="1">
    <source>
        <dbReference type="SAM" id="MobiDB-lite"/>
    </source>
</evidence>
<feature type="domain" description="DUF7492" evidence="3">
    <location>
        <begin position="20"/>
        <end position="108"/>
    </location>
</feature>
<gene>
    <name evidence="4" type="ORF">LPJ61_000178</name>
</gene>
<feature type="signal peptide" evidence="2">
    <location>
        <begin position="1"/>
        <end position="22"/>
    </location>
</feature>
<keyword evidence="5" id="KW-1185">Reference proteome</keyword>
<protein>
    <recommendedName>
        <fullName evidence="3">DUF7492 domain-containing protein</fullName>
    </recommendedName>
</protein>
<comment type="caution">
    <text evidence="4">The sequence shown here is derived from an EMBL/GenBank/DDBJ whole genome shotgun (WGS) entry which is preliminary data.</text>
</comment>
<evidence type="ECO:0000256" key="2">
    <source>
        <dbReference type="SAM" id="SignalP"/>
    </source>
</evidence>
<name>A0A9W7YK62_9FUNG</name>
<sequence length="290" mass="31796">MKAVAWAVAAIWSVGLLTAVQAHSWVDCLKYDPETKLCLGYSRGYKGRAKVEPNGLYTYRFNAKPTAQPMCNPNGQATESYTDQFPMAIVQPGETIYTTWQGNGHLQNASPTKLDILYYDDPAKEFGAVGERTAAKVAATLDFATSANCYESANPNSVCLGKWTVPKELAPGKTYHFVWFWYFNSNPAGEWYSTCFDLKVATSSHVVSDRPLSAFIPGTCPPPEYSEGVTDAVKAELAKVTALTPANVPDKTVKPPDNNPPPTARLACSKQGRRSRSRRRSAQADRNAVR</sequence>
<feature type="region of interest" description="Disordered" evidence="1">
    <location>
        <begin position="246"/>
        <end position="290"/>
    </location>
</feature>
<evidence type="ECO:0000259" key="3">
    <source>
        <dbReference type="Pfam" id="PF24320"/>
    </source>
</evidence>
<feature type="compositionally biased region" description="Basic residues" evidence="1">
    <location>
        <begin position="271"/>
        <end position="281"/>
    </location>
</feature>
<evidence type="ECO:0000313" key="4">
    <source>
        <dbReference type="EMBL" id="KAJ1736128.1"/>
    </source>
</evidence>
<reference evidence="4" key="1">
    <citation type="submission" date="2022-07" db="EMBL/GenBank/DDBJ databases">
        <title>Phylogenomic reconstructions and comparative analyses of Kickxellomycotina fungi.</title>
        <authorList>
            <person name="Reynolds N.K."/>
            <person name="Stajich J.E."/>
            <person name="Barry K."/>
            <person name="Grigoriev I.V."/>
            <person name="Crous P."/>
            <person name="Smith M.E."/>
        </authorList>
    </citation>
    <scope>NUCLEOTIDE SEQUENCE</scope>
    <source>
        <strain evidence="4">BCRC 34381</strain>
    </source>
</reference>
<dbReference type="PANTHER" id="PTHR35559:SF1">
    <property type="entry name" value="CHITIN-BINDING TYPE-4 DOMAIN-CONTAINING PROTEIN"/>
    <property type="match status" value="1"/>
</dbReference>
<dbReference type="InterPro" id="IPR055915">
    <property type="entry name" value="DUF7492"/>
</dbReference>
<organism evidence="4 5">
    <name type="scientific">Coemansia biformis</name>
    <dbReference type="NCBI Taxonomy" id="1286918"/>
    <lineage>
        <taxon>Eukaryota</taxon>
        <taxon>Fungi</taxon>
        <taxon>Fungi incertae sedis</taxon>
        <taxon>Zoopagomycota</taxon>
        <taxon>Kickxellomycotina</taxon>
        <taxon>Kickxellomycetes</taxon>
        <taxon>Kickxellales</taxon>
        <taxon>Kickxellaceae</taxon>
        <taxon>Coemansia</taxon>
    </lineage>
</organism>
<dbReference type="AlphaFoldDB" id="A0A9W7YK62"/>
<proteinExistence type="predicted"/>
<dbReference type="PANTHER" id="PTHR35559">
    <property type="entry name" value="CHITIN-BINDING TYPE-4 DOMAIN-CONTAINING PROTEIN"/>
    <property type="match status" value="1"/>
</dbReference>
<feature type="chain" id="PRO_5040934849" description="DUF7492 domain-containing protein" evidence="2">
    <location>
        <begin position="23"/>
        <end position="290"/>
    </location>
</feature>
<dbReference type="Proteomes" id="UP001143981">
    <property type="component" value="Unassembled WGS sequence"/>
</dbReference>
<accession>A0A9W7YK62</accession>